<protein>
    <submittedName>
        <fullName evidence="4">YdhK family protein</fullName>
    </submittedName>
</protein>
<dbReference type="Pfam" id="PF07563">
    <property type="entry name" value="DUF1541"/>
    <property type="match status" value="2"/>
</dbReference>
<dbReference type="RefSeq" id="WP_375520637.1">
    <property type="nucleotide sequence ID" value="NZ_JBHIRY010000012.1"/>
</dbReference>
<feature type="domain" description="DUF1541" evidence="3">
    <location>
        <begin position="146"/>
        <end position="197"/>
    </location>
</feature>
<feature type="region of interest" description="Disordered" evidence="1">
    <location>
        <begin position="28"/>
        <end position="77"/>
    </location>
</feature>
<evidence type="ECO:0000259" key="3">
    <source>
        <dbReference type="Pfam" id="PF07563"/>
    </source>
</evidence>
<name>A0ABV5C4G4_9BACL</name>
<feature type="signal peptide" evidence="2">
    <location>
        <begin position="1"/>
        <end position="27"/>
    </location>
</feature>
<evidence type="ECO:0000256" key="2">
    <source>
        <dbReference type="SAM" id="SignalP"/>
    </source>
</evidence>
<proteinExistence type="predicted"/>
<organism evidence="4 5">
    <name type="scientific">Paenibacillus medicaginis</name>
    <dbReference type="NCBI Taxonomy" id="1470560"/>
    <lineage>
        <taxon>Bacteria</taxon>
        <taxon>Bacillati</taxon>
        <taxon>Bacillota</taxon>
        <taxon>Bacilli</taxon>
        <taxon>Bacillales</taxon>
        <taxon>Paenibacillaceae</taxon>
        <taxon>Paenibacillus</taxon>
    </lineage>
</organism>
<evidence type="ECO:0000256" key="1">
    <source>
        <dbReference type="SAM" id="MobiDB-lite"/>
    </source>
</evidence>
<accession>A0ABV5C4G4</accession>
<reference evidence="4 5" key="1">
    <citation type="submission" date="2024-09" db="EMBL/GenBank/DDBJ databases">
        <title>Paenibacillus zeirhizospherea sp. nov., isolated from surface of the maize (Zea mays) roots in a horticulture field, Hungary.</title>
        <authorList>
            <person name="Marton D."/>
            <person name="Farkas M."/>
            <person name="Bedics A."/>
            <person name="Toth E."/>
            <person name="Tancsics A."/>
            <person name="Boka K."/>
            <person name="Marati G."/>
            <person name="Kriszt B."/>
            <person name="Cserhati M."/>
        </authorList>
    </citation>
    <scope>NUCLEOTIDE SEQUENCE [LARGE SCALE GENOMIC DNA]</scope>
    <source>
        <strain evidence="4 5">JCM 18446</strain>
    </source>
</reference>
<feature type="compositionally biased region" description="Low complexity" evidence="1">
    <location>
        <begin position="28"/>
        <end position="46"/>
    </location>
</feature>
<keyword evidence="5" id="KW-1185">Reference proteome</keyword>
<sequence>MYMNKKNYIVILLAAAMLGLSACGNSAADNASGSSTANTNQSSQQGETNQSGMKMDHSEMDPSGSGEVPEGLKEAQNPRFPVGSQAVVHADHMPGMNGAEATIVGAYDTIAYTISYTPTTGGERVTDHKWIIHEEIENAQPEAYKQGAEVTITTDHMEGMKGAAATIESAEPTTVYMVDYISTTDGQKVTNHQWVTESELSAK</sequence>
<dbReference type="PROSITE" id="PS51257">
    <property type="entry name" value="PROKAR_LIPOPROTEIN"/>
    <property type="match status" value="1"/>
</dbReference>
<dbReference type="InterPro" id="IPR011438">
    <property type="entry name" value="DUF1541"/>
</dbReference>
<feature type="chain" id="PRO_5046240242" evidence="2">
    <location>
        <begin position="28"/>
        <end position="203"/>
    </location>
</feature>
<keyword evidence="2" id="KW-0732">Signal</keyword>
<gene>
    <name evidence="4" type="ORF">ACE5LO_13965</name>
</gene>
<feature type="domain" description="DUF1541" evidence="3">
    <location>
        <begin position="82"/>
        <end position="133"/>
    </location>
</feature>
<dbReference type="EMBL" id="JBHIRY010000012">
    <property type="protein sequence ID" value="MFB5761500.1"/>
    <property type="molecule type" value="Genomic_DNA"/>
</dbReference>
<dbReference type="Gene3D" id="2.30.30.1210">
    <property type="entry name" value="Domain of unknown function DUF1541"/>
    <property type="match status" value="1"/>
</dbReference>
<evidence type="ECO:0000313" key="5">
    <source>
        <dbReference type="Proteomes" id="UP001580430"/>
    </source>
</evidence>
<comment type="caution">
    <text evidence="4">The sequence shown here is derived from an EMBL/GenBank/DDBJ whole genome shotgun (WGS) entry which is preliminary data.</text>
</comment>
<dbReference type="Proteomes" id="UP001580430">
    <property type="component" value="Unassembled WGS sequence"/>
</dbReference>
<evidence type="ECO:0000313" key="4">
    <source>
        <dbReference type="EMBL" id="MFB5761500.1"/>
    </source>
</evidence>